<feature type="region of interest" description="Disordered" evidence="1">
    <location>
        <begin position="1"/>
        <end position="66"/>
    </location>
</feature>
<feature type="compositionally biased region" description="Polar residues" evidence="1">
    <location>
        <begin position="42"/>
        <end position="54"/>
    </location>
</feature>
<gene>
    <name evidence="2" type="ORF">G5C51_18390</name>
</gene>
<protein>
    <submittedName>
        <fullName evidence="2">Uncharacterized protein</fullName>
    </submittedName>
</protein>
<dbReference type="RefSeq" id="WP_165238695.1">
    <property type="nucleotide sequence ID" value="NZ_JAAKZV010000075.1"/>
</dbReference>
<dbReference type="Proteomes" id="UP000481583">
    <property type="component" value="Unassembled WGS sequence"/>
</dbReference>
<dbReference type="AlphaFoldDB" id="A0A6G4U2C4"/>
<accession>A0A6G4U2C4</accession>
<sequence>MGRKNRGQEDGAGIPERGAEQQEFAPEQVNQDQVTDAVKEGSSAQRGAQQASHKTQYHKPKKFGHN</sequence>
<name>A0A6G4U2C4_9ACTN</name>
<comment type="caution">
    <text evidence="2">The sequence shown here is derived from an EMBL/GenBank/DDBJ whole genome shotgun (WGS) entry which is preliminary data.</text>
</comment>
<reference evidence="2 3" key="1">
    <citation type="submission" date="2020-02" db="EMBL/GenBank/DDBJ databases">
        <title>Whole-genome analyses of novel actinobacteria.</title>
        <authorList>
            <person name="Sahin N."/>
        </authorList>
    </citation>
    <scope>NUCLEOTIDE SEQUENCE [LARGE SCALE GENOMIC DNA]</scope>
    <source>
        <strain evidence="2 3">A7024</strain>
    </source>
</reference>
<proteinExistence type="predicted"/>
<evidence type="ECO:0000313" key="2">
    <source>
        <dbReference type="EMBL" id="NGN65856.1"/>
    </source>
</evidence>
<evidence type="ECO:0000256" key="1">
    <source>
        <dbReference type="SAM" id="MobiDB-lite"/>
    </source>
</evidence>
<keyword evidence="3" id="KW-1185">Reference proteome</keyword>
<organism evidence="2 3">
    <name type="scientific">Streptomyces coryli</name>
    <dbReference type="NCBI Taxonomy" id="1128680"/>
    <lineage>
        <taxon>Bacteria</taxon>
        <taxon>Bacillati</taxon>
        <taxon>Actinomycetota</taxon>
        <taxon>Actinomycetes</taxon>
        <taxon>Kitasatosporales</taxon>
        <taxon>Streptomycetaceae</taxon>
        <taxon>Streptomyces</taxon>
    </lineage>
</organism>
<feature type="compositionally biased region" description="Basic residues" evidence="1">
    <location>
        <begin position="55"/>
        <end position="66"/>
    </location>
</feature>
<evidence type="ECO:0000313" key="3">
    <source>
        <dbReference type="Proteomes" id="UP000481583"/>
    </source>
</evidence>
<dbReference type="EMBL" id="JAAKZV010000075">
    <property type="protein sequence ID" value="NGN65856.1"/>
    <property type="molecule type" value="Genomic_DNA"/>
</dbReference>